<proteinExistence type="predicted"/>
<evidence type="ECO:0000313" key="1">
    <source>
        <dbReference type="EMBL" id="KAI5079771.1"/>
    </source>
</evidence>
<dbReference type="AlphaFoldDB" id="A0A9D4V4S0"/>
<reference evidence="1 2" key="1">
    <citation type="submission" date="2021-01" db="EMBL/GenBank/DDBJ databases">
        <title>Adiantum capillus-veneris genome.</title>
        <authorList>
            <person name="Fang Y."/>
            <person name="Liao Q."/>
        </authorList>
    </citation>
    <scope>NUCLEOTIDE SEQUENCE [LARGE SCALE GENOMIC DNA]</scope>
    <source>
        <strain evidence="1">H3</strain>
        <tissue evidence="1">Leaf</tissue>
    </source>
</reference>
<dbReference type="Proteomes" id="UP000886520">
    <property type="component" value="Chromosome 5"/>
</dbReference>
<evidence type="ECO:0000313" key="2">
    <source>
        <dbReference type="Proteomes" id="UP000886520"/>
    </source>
</evidence>
<accession>A0A9D4V4S0</accession>
<dbReference type="EMBL" id="JABFUD020000005">
    <property type="protein sequence ID" value="KAI5079771.1"/>
    <property type="molecule type" value="Genomic_DNA"/>
</dbReference>
<protein>
    <submittedName>
        <fullName evidence="1">Uncharacterized protein</fullName>
    </submittedName>
</protein>
<comment type="caution">
    <text evidence="1">The sequence shown here is derived from an EMBL/GenBank/DDBJ whole genome shotgun (WGS) entry which is preliminary data.</text>
</comment>
<sequence length="74" mass="8165">MEVITCNPLYAAMEDQEGHCNLQISGLERHRRKATSSSLRFISNSSSTLIQESRFINNIIGMGSLGPLLATKAR</sequence>
<organism evidence="1 2">
    <name type="scientific">Adiantum capillus-veneris</name>
    <name type="common">Maidenhair fern</name>
    <dbReference type="NCBI Taxonomy" id="13818"/>
    <lineage>
        <taxon>Eukaryota</taxon>
        <taxon>Viridiplantae</taxon>
        <taxon>Streptophyta</taxon>
        <taxon>Embryophyta</taxon>
        <taxon>Tracheophyta</taxon>
        <taxon>Polypodiopsida</taxon>
        <taxon>Polypodiidae</taxon>
        <taxon>Polypodiales</taxon>
        <taxon>Pteridineae</taxon>
        <taxon>Pteridaceae</taxon>
        <taxon>Vittarioideae</taxon>
        <taxon>Adiantum</taxon>
    </lineage>
</organism>
<gene>
    <name evidence="1" type="ORF">GOP47_0005250</name>
</gene>
<keyword evidence="2" id="KW-1185">Reference proteome</keyword>
<name>A0A9D4V4S0_ADICA</name>